<evidence type="ECO:0000259" key="2">
    <source>
        <dbReference type="PROSITE" id="PS50943"/>
    </source>
</evidence>
<dbReference type="PANTHER" id="PTHR46797">
    <property type="entry name" value="HTH-TYPE TRANSCRIPTIONAL REGULATOR"/>
    <property type="match status" value="1"/>
</dbReference>
<sequence length="79" mass="9266">MKNIHSSDHKKLCELIRRLREEKGVTQHALAQKLEVPQSFVSKVETGERRLDILELRSVCLALEIPMKRFIQLLEEDLK</sequence>
<dbReference type="RefSeq" id="WP_096056649.1">
    <property type="nucleotide sequence ID" value="NZ_CP023344.1"/>
</dbReference>
<dbReference type="KEGG" id="vbh:CMV30_14180"/>
<proteinExistence type="predicted"/>
<dbReference type="CDD" id="cd00093">
    <property type="entry name" value="HTH_XRE"/>
    <property type="match status" value="1"/>
</dbReference>
<dbReference type="Proteomes" id="UP000217265">
    <property type="component" value="Chromosome"/>
</dbReference>
<dbReference type="OrthoDB" id="200182at2"/>
<dbReference type="InterPro" id="IPR050807">
    <property type="entry name" value="TransReg_Diox_bact_type"/>
</dbReference>
<dbReference type="PANTHER" id="PTHR46797:SF1">
    <property type="entry name" value="METHYLPHOSPHONATE SYNTHASE"/>
    <property type="match status" value="1"/>
</dbReference>
<keyword evidence="1" id="KW-0238">DNA-binding</keyword>
<dbReference type="GO" id="GO:0003677">
    <property type="term" value="F:DNA binding"/>
    <property type="evidence" value="ECO:0007669"/>
    <property type="project" value="UniProtKB-KW"/>
</dbReference>
<evidence type="ECO:0000313" key="3">
    <source>
        <dbReference type="EMBL" id="ATC65018.1"/>
    </source>
</evidence>
<dbReference type="InterPro" id="IPR010982">
    <property type="entry name" value="Lambda_DNA-bd_dom_sf"/>
</dbReference>
<evidence type="ECO:0000256" key="1">
    <source>
        <dbReference type="ARBA" id="ARBA00023125"/>
    </source>
</evidence>
<dbReference type="SMART" id="SM00530">
    <property type="entry name" value="HTH_XRE"/>
    <property type="match status" value="1"/>
</dbReference>
<keyword evidence="4" id="KW-1185">Reference proteome</keyword>
<dbReference type="GO" id="GO:0003700">
    <property type="term" value="F:DNA-binding transcription factor activity"/>
    <property type="evidence" value="ECO:0007669"/>
    <property type="project" value="TreeGrafter"/>
</dbReference>
<accession>A0A290QI52</accession>
<name>A0A290QI52_9BACT</name>
<reference evidence="3 4" key="1">
    <citation type="submission" date="2017-09" db="EMBL/GenBank/DDBJ databases">
        <title>Complete genome sequence of Verrucomicrobial strain HZ-65, isolated from freshwater.</title>
        <authorList>
            <person name="Choi A."/>
        </authorList>
    </citation>
    <scope>NUCLEOTIDE SEQUENCE [LARGE SCALE GENOMIC DNA]</scope>
    <source>
        <strain evidence="3 4">HZ-65</strain>
    </source>
</reference>
<organism evidence="3 4">
    <name type="scientific">Nibricoccus aquaticus</name>
    <dbReference type="NCBI Taxonomy" id="2576891"/>
    <lineage>
        <taxon>Bacteria</taxon>
        <taxon>Pseudomonadati</taxon>
        <taxon>Verrucomicrobiota</taxon>
        <taxon>Opitutia</taxon>
        <taxon>Opitutales</taxon>
        <taxon>Opitutaceae</taxon>
        <taxon>Nibricoccus</taxon>
    </lineage>
</organism>
<evidence type="ECO:0000313" key="4">
    <source>
        <dbReference type="Proteomes" id="UP000217265"/>
    </source>
</evidence>
<dbReference type="Pfam" id="PF01381">
    <property type="entry name" value="HTH_3"/>
    <property type="match status" value="1"/>
</dbReference>
<dbReference type="AlphaFoldDB" id="A0A290QI52"/>
<dbReference type="Gene3D" id="1.10.260.40">
    <property type="entry name" value="lambda repressor-like DNA-binding domains"/>
    <property type="match status" value="1"/>
</dbReference>
<dbReference type="GO" id="GO:0005829">
    <property type="term" value="C:cytosol"/>
    <property type="evidence" value="ECO:0007669"/>
    <property type="project" value="TreeGrafter"/>
</dbReference>
<feature type="domain" description="HTH cro/C1-type" evidence="2">
    <location>
        <begin position="16"/>
        <end position="70"/>
    </location>
</feature>
<dbReference type="SUPFAM" id="SSF47413">
    <property type="entry name" value="lambda repressor-like DNA-binding domains"/>
    <property type="match status" value="1"/>
</dbReference>
<dbReference type="PROSITE" id="PS50943">
    <property type="entry name" value="HTH_CROC1"/>
    <property type="match status" value="1"/>
</dbReference>
<gene>
    <name evidence="3" type="ORF">CMV30_14180</name>
</gene>
<dbReference type="EMBL" id="CP023344">
    <property type="protein sequence ID" value="ATC65018.1"/>
    <property type="molecule type" value="Genomic_DNA"/>
</dbReference>
<dbReference type="InterPro" id="IPR001387">
    <property type="entry name" value="Cro/C1-type_HTH"/>
</dbReference>
<protein>
    <submittedName>
        <fullName evidence="3">Transcriptional regulator</fullName>
    </submittedName>
</protein>